<keyword evidence="2" id="KW-1185">Reference proteome</keyword>
<reference evidence="1" key="3">
    <citation type="submission" date="2022-06" db="UniProtKB">
        <authorList>
            <consortium name="EnsemblPlants"/>
        </authorList>
    </citation>
    <scope>IDENTIFICATION</scope>
</reference>
<proteinExistence type="predicted"/>
<protein>
    <submittedName>
        <fullName evidence="1">Uncharacterized protein</fullName>
    </submittedName>
</protein>
<reference evidence="1" key="2">
    <citation type="submission" date="2018-03" db="EMBL/GenBank/DDBJ databases">
        <title>The Triticum urartu genome reveals the dynamic nature of wheat genome evolution.</title>
        <authorList>
            <person name="Ling H."/>
            <person name="Ma B."/>
            <person name="Shi X."/>
            <person name="Liu H."/>
            <person name="Dong L."/>
            <person name="Sun H."/>
            <person name="Cao Y."/>
            <person name="Gao Q."/>
            <person name="Zheng S."/>
            <person name="Li Y."/>
            <person name="Yu Y."/>
            <person name="Du H."/>
            <person name="Qi M."/>
            <person name="Li Y."/>
            <person name="Yu H."/>
            <person name="Cui Y."/>
            <person name="Wang N."/>
            <person name="Chen C."/>
            <person name="Wu H."/>
            <person name="Zhao Y."/>
            <person name="Zhang J."/>
            <person name="Li Y."/>
            <person name="Zhou W."/>
            <person name="Zhang B."/>
            <person name="Hu W."/>
            <person name="Eijk M."/>
            <person name="Tang J."/>
            <person name="Witsenboer H."/>
            <person name="Zhao S."/>
            <person name="Li Z."/>
            <person name="Zhang A."/>
            <person name="Wang D."/>
            <person name="Liang C."/>
        </authorList>
    </citation>
    <scope>NUCLEOTIDE SEQUENCE [LARGE SCALE GENOMIC DNA]</scope>
    <source>
        <strain evidence="1">cv. G1812</strain>
    </source>
</reference>
<dbReference type="Gramene" id="TuG1812G0500003550.01.T01">
    <property type="protein sequence ID" value="TuG1812G0500003550.01.T01"/>
    <property type="gene ID" value="TuG1812G0500003550.01"/>
</dbReference>
<evidence type="ECO:0000313" key="1">
    <source>
        <dbReference type="EnsemblPlants" id="TuG1812G0500003550.01.T01"/>
    </source>
</evidence>
<organism evidence="1 2">
    <name type="scientific">Triticum urartu</name>
    <name type="common">Red wild einkorn</name>
    <name type="synonym">Crithodium urartu</name>
    <dbReference type="NCBI Taxonomy" id="4572"/>
    <lineage>
        <taxon>Eukaryota</taxon>
        <taxon>Viridiplantae</taxon>
        <taxon>Streptophyta</taxon>
        <taxon>Embryophyta</taxon>
        <taxon>Tracheophyta</taxon>
        <taxon>Spermatophyta</taxon>
        <taxon>Magnoliopsida</taxon>
        <taxon>Liliopsida</taxon>
        <taxon>Poales</taxon>
        <taxon>Poaceae</taxon>
        <taxon>BOP clade</taxon>
        <taxon>Pooideae</taxon>
        <taxon>Triticodae</taxon>
        <taxon>Triticeae</taxon>
        <taxon>Triticinae</taxon>
        <taxon>Triticum</taxon>
    </lineage>
</organism>
<dbReference type="Proteomes" id="UP000015106">
    <property type="component" value="Chromosome 5"/>
</dbReference>
<reference evidence="2" key="1">
    <citation type="journal article" date="2013" name="Nature">
        <title>Draft genome of the wheat A-genome progenitor Triticum urartu.</title>
        <authorList>
            <person name="Ling H.Q."/>
            <person name="Zhao S."/>
            <person name="Liu D."/>
            <person name="Wang J."/>
            <person name="Sun H."/>
            <person name="Zhang C."/>
            <person name="Fan H."/>
            <person name="Li D."/>
            <person name="Dong L."/>
            <person name="Tao Y."/>
            <person name="Gao C."/>
            <person name="Wu H."/>
            <person name="Li Y."/>
            <person name="Cui Y."/>
            <person name="Guo X."/>
            <person name="Zheng S."/>
            <person name="Wang B."/>
            <person name="Yu K."/>
            <person name="Liang Q."/>
            <person name="Yang W."/>
            <person name="Lou X."/>
            <person name="Chen J."/>
            <person name="Feng M."/>
            <person name="Jian J."/>
            <person name="Zhang X."/>
            <person name="Luo G."/>
            <person name="Jiang Y."/>
            <person name="Liu J."/>
            <person name="Wang Z."/>
            <person name="Sha Y."/>
            <person name="Zhang B."/>
            <person name="Wu H."/>
            <person name="Tang D."/>
            <person name="Shen Q."/>
            <person name="Xue P."/>
            <person name="Zou S."/>
            <person name="Wang X."/>
            <person name="Liu X."/>
            <person name="Wang F."/>
            <person name="Yang Y."/>
            <person name="An X."/>
            <person name="Dong Z."/>
            <person name="Zhang K."/>
            <person name="Zhang X."/>
            <person name="Luo M.C."/>
            <person name="Dvorak J."/>
            <person name="Tong Y."/>
            <person name="Wang J."/>
            <person name="Yang H."/>
            <person name="Li Z."/>
            <person name="Wang D."/>
            <person name="Zhang A."/>
            <person name="Wang J."/>
        </authorList>
    </citation>
    <scope>NUCLEOTIDE SEQUENCE</scope>
    <source>
        <strain evidence="2">cv. G1812</strain>
    </source>
</reference>
<evidence type="ECO:0000313" key="2">
    <source>
        <dbReference type="Proteomes" id="UP000015106"/>
    </source>
</evidence>
<dbReference type="EnsemblPlants" id="TuG1812G0500003550.01.T01">
    <property type="protein sequence ID" value="TuG1812G0500003550.01.T01"/>
    <property type="gene ID" value="TuG1812G0500003550.01"/>
</dbReference>
<name>A0A8R7UHY9_TRIUA</name>
<dbReference type="AlphaFoldDB" id="A0A8R7UHY9"/>
<sequence length="70" mass="7578">MPSCNAVANGCFSGCSLPLKATMMHDCATLQRVSPNRNNACGFGSRLTDRHKARETERALTLQHVVSVSE</sequence>
<accession>A0A8R7UHY9</accession>